<proteinExistence type="inferred from homology"/>
<feature type="transmembrane region" description="Helical" evidence="7">
    <location>
        <begin position="229"/>
        <end position="252"/>
    </location>
</feature>
<dbReference type="OrthoDB" id="5748651at2759"/>
<keyword evidence="5 7" id="KW-0472">Membrane</keyword>
<dbReference type="InterPro" id="IPR050539">
    <property type="entry name" value="ThrE_Dicarb/AminoAcid_Exp"/>
</dbReference>
<evidence type="ECO:0000256" key="5">
    <source>
        <dbReference type="ARBA" id="ARBA00023136"/>
    </source>
</evidence>
<feature type="transmembrane region" description="Helical" evidence="7">
    <location>
        <begin position="411"/>
        <end position="435"/>
    </location>
</feature>
<keyword evidence="2" id="KW-1003">Cell membrane</keyword>
<feature type="transmembrane region" description="Helical" evidence="7">
    <location>
        <begin position="194"/>
        <end position="214"/>
    </location>
</feature>
<evidence type="ECO:0000256" key="3">
    <source>
        <dbReference type="ARBA" id="ARBA00022692"/>
    </source>
</evidence>
<dbReference type="InterPro" id="IPR024528">
    <property type="entry name" value="ThrE_2"/>
</dbReference>
<dbReference type="PANTHER" id="PTHR34390">
    <property type="entry name" value="UPF0442 PROTEIN YJJB-RELATED"/>
    <property type="match status" value="1"/>
</dbReference>
<name>A0A1Y2BSW4_9FUNG</name>
<comment type="caution">
    <text evidence="10">The sequence shown here is derived from an EMBL/GenBank/DDBJ whole genome shotgun (WGS) entry which is preliminary data.</text>
</comment>
<feature type="transmembrane region" description="Helical" evidence="7">
    <location>
        <begin position="353"/>
        <end position="372"/>
    </location>
</feature>
<keyword evidence="3 7" id="KW-0812">Transmembrane</keyword>
<evidence type="ECO:0000259" key="8">
    <source>
        <dbReference type="Pfam" id="PF06738"/>
    </source>
</evidence>
<feature type="transmembrane region" description="Helical" evidence="7">
    <location>
        <begin position="384"/>
        <end position="405"/>
    </location>
</feature>
<evidence type="ECO:0000313" key="10">
    <source>
        <dbReference type="EMBL" id="ORY37848.1"/>
    </source>
</evidence>
<accession>A0A1Y2BSW4</accession>
<feature type="transmembrane region" description="Helical" evidence="7">
    <location>
        <begin position="264"/>
        <end position="285"/>
    </location>
</feature>
<keyword evidence="4 7" id="KW-1133">Transmembrane helix</keyword>
<organism evidence="10 11">
    <name type="scientific">Neocallimastix californiae</name>
    <dbReference type="NCBI Taxonomy" id="1754190"/>
    <lineage>
        <taxon>Eukaryota</taxon>
        <taxon>Fungi</taxon>
        <taxon>Fungi incertae sedis</taxon>
        <taxon>Chytridiomycota</taxon>
        <taxon>Chytridiomycota incertae sedis</taxon>
        <taxon>Neocallimastigomycetes</taxon>
        <taxon>Neocallimastigales</taxon>
        <taxon>Neocallimastigaceae</taxon>
        <taxon>Neocallimastix</taxon>
    </lineage>
</organism>
<comment type="similarity">
    <text evidence="6">Belongs to the ThrE exporter (TC 2.A.79) family.</text>
</comment>
<dbReference type="Pfam" id="PF06738">
    <property type="entry name" value="ThrE"/>
    <property type="match status" value="1"/>
</dbReference>
<feature type="transmembrane region" description="Helical" evidence="7">
    <location>
        <begin position="297"/>
        <end position="317"/>
    </location>
</feature>
<dbReference type="AlphaFoldDB" id="A0A1Y2BSW4"/>
<evidence type="ECO:0000256" key="2">
    <source>
        <dbReference type="ARBA" id="ARBA00022475"/>
    </source>
</evidence>
<evidence type="ECO:0000256" key="6">
    <source>
        <dbReference type="ARBA" id="ARBA00034125"/>
    </source>
</evidence>
<dbReference type="InterPro" id="IPR010619">
    <property type="entry name" value="ThrE-like_N"/>
</dbReference>
<evidence type="ECO:0000313" key="11">
    <source>
        <dbReference type="Proteomes" id="UP000193920"/>
    </source>
</evidence>
<gene>
    <name evidence="10" type="ORF">LY90DRAFT_704544</name>
</gene>
<evidence type="ECO:0000256" key="4">
    <source>
        <dbReference type="ARBA" id="ARBA00022989"/>
    </source>
</evidence>
<dbReference type="Proteomes" id="UP000193920">
    <property type="component" value="Unassembled WGS sequence"/>
</dbReference>
<feature type="transmembrane region" description="Helical" evidence="7">
    <location>
        <begin position="324"/>
        <end position="341"/>
    </location>
</feature>
<dbReference type="GO" id="GO:0005886">
    <property type="term" value="C:plasma membrane"/>
    <property type="evidence" value="ECO:0007669"/>
    <property type="project" value="UniProtKB-SubCell"/>
</dbReference>
<sequence>MEEPRYKTAKQHMEVNWHAIVKIDTDIPAIDAELKEKATLVARVGSMLLFVGTSAWRVRSSMNKVSRTLGISSNVDIGLTTLTYTCIENDHHYTQTVVLPTTGVNTNKLMLLEYFVEEFQEKASEYSTKQFHEILDKIEAEKGNYEPWMLGLASGFACGAFTFLLGGGLMEIIFAFLGAGIGNYVRKHLLEKKITLLMNVIIGVATACTAYVGSVKLCEWIFNLSPTHHAGYICSMLFIIPGFPLITGGIDLAKLDLRSGIERITYAMLIISVATLTGWVTALIFNFNPDDFPELDISTPVLIILRVVASFIGIFGFSMMFNSNLFMAFCASVIGMFSNVLRLELTDELDIPSGITSFLGALTSGLLASIIGKKIGLPRISITVPSIVIMVPGMFMYKAAYFIGLNDTSTGILWLGKTILVVVALPLGLIIARILTDSYFRHRS</sequence>
<reference evidence="10 11" key="1">
    <citation type="submission" date="2016-08" db="EMBL/GenBank/DDBJ databases">
        <title>A Parts List for Fungal Cellulosomes Revealed by Comparative Genomics.</title>
        <authorList>
            <consortium name="DOE Joint Genome Institute"/>
            <person name="Haitjema C.H."/>
            <person name="Gilmore S.P."/>
            <person name="Henske J.K."/>
            <person name="Solomon K.V."/>
            <person name="De Groot R."/>
            <person name="Kuo A."/>
            <person name="Mondo S.J."/>
            <person name="Salamov A.A."/>
            <person name="Labutti K."/>
            <person name="Zhao Z."/>
            <person name="Chiniquy J."/>
            <person name="Barry K."/>
            <person name="Brewer H.M."/>
            <person name="Purvine S.O."/>
            <person name="Wright A.T."/>
            <person name="Boxma B."/>
            <person name="Van Alen T."/>
            <person name="Hackstein J.H."/>
            <person name="Baker S.E."/>
            <person name="Grigoriev I.V."/>
            <person name="O'Malley M.A."/>
        </authorList>
    </citation>
    <scope>NUCLEOTIDE SEQUENCE [LARGE SCALE GENOMIC DNA]</scope>
    <source>
        <strain evidence="10 11">G1</strain>
    </source>
</reference>
<evidence type="ECO:0000256" key="7">
    <source>
        <dbReference type="SAM" id="Phobius"/>
    </source>
</evidence>
<dbReference type="GO" id="GO:0022857">
    <property type="term" value="F:transmembrane transporter activity"/>
    <property type="evidence" value="ECO:0007669"/>
    <property type="project" value="InterPro"/>
</dbReference>
<keyword evidence="11" id="KW-1185">Reference proteome</keyword>
<dbReference type="GO" id="GO:0015744">
    <property type="term" value="P:succinate transport"/>
    <property type="evidence" value="ECO:0007669"/>
    <property type="project" value="TreeGrafter"/>
</dbReference>
<dbReference type="Pfam" id="PF12821">
    <property type="entry name" value="ThrE_2"/>
    <property type="match status" value="1"/>
</dbReference>
<protein>
    <submittedName>
        <fullName evidence="10">DUF1212-domain-containing protein</fullName>
    </submittedName>
</protein>
<feature type="domain" description="Threonine/Serine exporter ThrE" evidence="9">
    <location>
        <begin position="307"/>
        <end position="433"/>
    </location>
</feature>
<comment type="subcellular location">
    <subcellularLocation>
        <location evidence="1">Cell membrane</location>
        <topology evidence="1">Multi-pass membrane protein</topology>
    </subcellularLocation>
</comment>
<evidence type="ECO:0000259" key="9">
    <source>
        <dbReference type="Pfam" id="PF12821"/>
    </source>
</evidence>
<evidence type="ECO:0000256" key="1">
    <source>
        <dbReference type="ARBA" id="ARBA00004651"/>
    </source>
</evidence>
<feature type="domain" description="Threonine/serine exporter-like N-terminal" evidence="8">
    <location>
        <begin position="40"/>
        <end position="284"/>
    </location>
</feature>
<dbReference type="PANTHER" id="PTHR34390:SF2">
    <property type="entry name" value="SUCCINATE TRANSPORTER SUBUNIT YJJP-RELATED"/>
    <property type="match status" value="1"/>
</dbReference>
<feature type="transmembrane region" description="Helical" evidence="7">
    <location>
        <begin position="152"/>
        <end position="182"/>
    </location>
</feature>
<dbReference type="EMBL" id="MCOG01000140">
    <property type="protein sequence ID" value="ORY37848.1"/>
    <property type="molecule type" value="Genomic_DNA"/>
</dbReference>